<dbReference type="InterPro" id="IPR000415">
    <property type="entry name" value="Nitroreductase-like"/>
</dbReference>
<dbReference type="AlphaFoldDB" id="A0A264W3G6"/>
<dbReference type="PANTHER" id="PTHR43673">
    <property type="entry name" value="NAD(P)H NITROREDUCTASE YDGI-RELATED"/>
    <property type="match status" value="1"/>
</dbReference>
<sequence length="211" mass="23681">MTTTTQPTYQETVKSRRSIRTYQPDVKISQQEMQELLAEATLAPSSLNLQPWRFLVIESEEGKATLKELAKLNQRQVETSSAVIAVFVDMENIETTQEIYDLAVEEGVMPADVRDRQVPSIQSMLRAIPREEMRAMNFIDAGLVSMQIMLSAQARGYATNPMGGFEKAKIAEAYDLDKNRFEPVMLISIGKAADEGHASVRLPIDDIAKWV</sequence>
<keyword evidence="5" id="KW-1185">Reference proteome</keyword>
<evidence type="ECO:0000259" key="3">
    <source>
        <dbReference type="Pfam" id="PF00881"/>
    </source>
</evidence>
<name>A0A264W3G6_9BACL</name>
<evidence type="ECO:0000313" key="5">
    <source>
        <dbReference type="Proteomes" id="UP000217065"/>
    </source>
</evidence>
<dbReference type="PANTHER" id="PTHR43673:SF10">
    <property type="entry name" value="NADH DEHYDROGENASE_NAD(P)H NITROREDUCTASE XCC3605-RELATED"/>
    <property type="match status" value="1"/>
</dbReference>
<dbReference type="SUPFAM" id="SSF55469">
    <property type="entry name" value="FMN-dependent nitroreductase-like"/>
    <property type="match status" value="1"/>
</dbReference>
<keyword evidence="2" id="KW-0560">Oxidoreductase</keyword>
<evidence type="ECO:0000256" key="2">
    <source>
        <dbReference type="ARBA" id="ARBA00023002"/>
    </source>
</evidence>
<comment type="similarity">
    <text evidence="1">Belongs to the nitroreductase family.</text>
</comment>
<dbReference type="CDD" id="cd02137">
    <property type="entry name" value="MhqN-like"/>
    <property type="match status" value="1"/>
</dbReference>
<feature type="domain" description="Nitroreductase" evidence="3">
    <location>
        <begin position="13"/>
        <end position="191"/>
    </location>
</feature>
<dbReference type="OrthoDB" id="9782629at2"/>
<evidence type="ECO:0000313" key="4">
    <source>
        <dbReference type="EMBL" id="OZS78136.1"/>
    </source>
</evidence>
<dbReference type="Gene3D" id="3.40.109.10">
    <property type="entry name" value="NADH Oxidase"/>
    <property type="match status" value="1"/>
</dbReference>
<dbReference type="Proteomes" id="UP000217065">
    <property type="component" value="Unassembled WGS sequence"/>
</dbReference>
<dbReference type="InterPro" id="IPR029479">
    <property type="entry name" value="Nitroreductase"/>
</dbReference>
<reference evidence="4 5" key="1">
    <citation type="submission" date="2017-07" db="EMBL/GenBank/DDBJ databases">
        <title>Tetzosporium hominis gen.nov. sp.nov.</title>
        <authorList>
            <person name="Tetz G."/>
            <person name="Tetz V."/>
        </authorList>
    </citation>
    <scope>NUCLEOTIDE SEQUENCE [LARGE SCALE GENOMIC DNA]</scope>
    <source>
        <strain evidence="4 5">VT-49</strain>
    </source>
</reference>
<dbReference type="EMBL" id="NOKQ01000204">
    <property type="protein sequence ID" value="OZS78136.1"/>
    <property type="molecule type" value="Genomic_DNA"/>
</dbReference>
<dbReference type="GO" id="GO:0016491">
    <property type="term" value="F:oxidoreductase activity"/>
    <property type="evidence" value="ECO:0007669"/>
    <property type="project" value="UniProtKB-KW"/>
</dbReference>
<gene>
    <name evidence="4" type="ORF">CF394_07845</name>
</gene>
<organism evidence="4 5">
    <name type="scientific">Tetzosporium hominis</name>
    <dbReference type="NCBI Taxonomy" id="2020506"/>
    <lineage>
        <taxon>Bacteria</taxon>
        <taxon>Bacillati</taxon>
        <taxon>Bacillota</taxon>
        <taxon>Bacilli</taxon>
        <taxon>Bacillales</taxon>
        <taxon>Caryophanaceae</taxon>
        <taxon>Tetzosporium</taxon>
    </lineage>
</organism>
<evidence type="ECO:0000256" key="1">
    <source>
        <dbReference type="ARBA" id="ARBA00007118"/>
    </source>
</evidence>
<accession>A0A264W3G6</accession>
<protein>
    <submittedName>
        <fullName evidence="4">Nitroreductase family protein</fullName>
    </submittedName>
</protein>
<dbReference type="Pfam" id="PF00881">
    <property type="entry name" value="Nitroreductase"/>
    <property type="match status" value="1"/>
</dbReference>
<dbReference type="RefSeq" id="WP_094942792.1">
    <property type="nucleotide sequence ID" value="NZ_NOKQ01000204.1"/>
</dbReference>
<proteinExistence type="inferred from homology"/>
<comment type="caution">
    <text evidence="4">The sequence shown here is derived from an EMBL/GenBank/DDBJ whole genome shotgun (WGS) entry which is preliminary data.</text>
</comment>